<name>A0A0E9WBH6_ANGAN</name>
<accession>A0A0E9WBH6</accession>
<dbReference type="EMBL" id="GBXM01021662">
    <property type="protein sequence ID" value="JAH86915.1"/>
    <property type="molecule type" value="Transcribed_RNA"/>
</dbReference>
<dbReference type="AlphaFoldDB" id="A0A0E9WBH6"/>
<proteinExistence type="predicted"/>
<reference evidence="1" key="1">
    <citation type="submission" date="2014-11" db="EMBL/GenBank/DDBJ databases">
        <authorList>
            <person name="Amaro Gonzalez C."/>
        </authorList>
    </citation>
    <scope>NUCLEOTIDE SEQUENCE</scope>
</reference>
<organism evidence="1">
    <name type="scientific">Anguilla anguilla</name>
    <name type="common">European freshwater eel</name>
    <name type="synonym">Muraena anguilla</name>
    <dbReference type="NCBI Taxonomy" id="7936"/>
    <lineage>
        <taxon>Eukaryota</taxon>
        <taxon>Metazoa</taxon>
        <taxon>Chordata</taxon>
        <taxon>Craniata</taxon>
        <taxon>Vertebrata</taxon>
        <taxon>Euteleostomi</taxon>
        <taxon>Actinopterygii</taxon>
        <taxon>Neopterygii</taxon>
        <taxon>Teleostei</taxon>
        <taxon>Anguilliformes</taxon>
        <taxon>Anguillidae</taxon>
        <taxon>Anguilla</taxon>
    </lineage>
</organism>
<evidence type="ECO:0000313" key="1">
    <source>
        <dbReference type="EMBL" id="JAH86915.1"/>
    </source>
</evidence>
<reference evidence="1" key="2">
    <citation type="journal article" date="2015" name="Fish Shellfish Immunol.">
        <title>Early steps in the European eel (Anguilla anguilla)-Vibrio vulnificus interaction in the gills: Role of the RtxA13 toxin.</title>
        <authorList>
            <person name="Callol A."/>
            <person name="Pajuelo D."/>
            <person name="Ebbesson L."/>
            <person name="Teles M."/>
            <person name="MacKenzie S."/>
            <person name="Amaro C."/>
        </authorList>
    </citation>
    <scope>NUCLEOTIDE SEQUENCE</scope>
</reference>
<sequence length="37" mass="4305">MTSIYKNKICYLQLITLQTMLSHIAARNPTKQAEFFS</sequence>
<protein>
    <submittedName>
        <fullName evidence="1">Uncharacterized protein</fullName>
    </submittedName>
</protein>